<keyword evidence="4" id="KW-1185">Reference proteome</keyword>
<dbReference type="PATRIC" id="fig|445709.3.peg.1194"/>
<evidence type="ECO:0000313" key="3">
    <source>
        <dbReference type="EMBL" id="AKJ67765.1"/>
    </source>
</evidence>
<feature type="compositionally biased region" description="Basic and acidic residues" evidence="1">
    <location>
        <begin position="60"/>
        <end position="98"/>
    </location>
</feature>
<organism evidence="3 4">
    <name type="scientific">Pandoraea thiooxydans</name>
    <dbReference type="NCBI Taxonomy" id="445709"/>
    <lineage>
        <taxon>Bacteria</taxon>
        <taxon>Pseudomonadati</taxon>
        <taxon>Pseudomonadota</taxon>
        <taxon>Betaproteobacteria</taxon>
        <taxon>Burkholderiales</taxon>
        <taxon>Burkholderiaceae</taxon>
        <taxon>Pandoraea</taxon>
    </lineage>
</organism>
<feature type="compositionally biased region" description="Basic and acidic residues" evidence="1">
    <location>
        <begin position="107"/>
        <end position="132"/>
    </location>
</feature>
<reference evidence="4" key="1">
    <citation type="submission" date="2015-06" db="EMBL/GenBank/DDBJ databases">
        <authorList>
            <person name="Lim Y.L."/>
            <person name="Ee R."/>
            <person name="Yong D."/>
            <person name="How K.Y."/>
            <person name="Yin W.F."/>
            <person name="Chan K.G."/>
        </authorList>
    </citation>
    <scope>NUCLEOTIDE SEQUENCE [LARGE SCALE GENOMIC DNA]</scope>
    <source>
        <strain evidence="4">DSM 25325</strain>
    </source>
</reference>
<accession>A0A0G3ELC1</accession>
<evidence type="ECO:0000256" key="2">
    <source>
        <dbReference type="SAM" id="SignalP"/>
    </source>
</evidence>
<proteinExistence type="predicted"/>
<dbReference type="RefSeq" id="WP_047213493.1">
    <property type="nucleotide sequence ID" value="NZ_CP011568.3"/>
</dbReference>
<keyword evidence="2" id="KW-0732">Signal</keyword>
<dbReference type="AlphaFoldDB" id="A0A0G3ELC1"/>
<gene>
    <name evidence="3" type="ORF">ABW99_05540</name>
</gene>
<feature type="signal peptide" evidence="2">
    <location>
        <begin position="1"/>
        <end position="27"/>
    </location>
</feature>
<evidence type="ECO:0000256" key="1">
    <source>
        <dbReference type="SAM" id="MobiDB-lite"/>
    </source>
</evidence>
<feature type="chain" id="PRO_5002553433" evidence="2">
    <location>
        <begin position="28"/>
        <end position="132"/>
    </location>
</feature>
<evidence type="ECO:0000313" key="4">
    <source>
        <dbReference type="Proteomes" id="UP000036700"/>
    </source>
</evidence>
<protein>
    <submittedName>
        <fullName evidence="3">Uncharacterized protein</fullName>
    </submittedName>
</protein>
<dbReference type="EMBL" id="CP011568">
    <property type="protein sequence ID" value="AKJ67765.1"/>
    <property type="molecule type" value="Genomic_DNA"/>
</dbReference>
<sequence length="132" mass="14891">MKKANCFVAAALAALAAMAAFAMNAQARENIGMSSGMQAGVTAGPVRTGGDIQVSPNQRSADRRVAPPHEMAQRHDIRRAPMTRDRARYRTSDHEMHRSIVRHHEVKRSVRRDIRRDVQHEAHERTSRNRSM</sequence>
<dbReference type="KEGG" id="ptx:ABW99_05540"/>
<feature type="region of interest" description="Disordered" evidence="1">
    <location>
        <begin position="42"/>
        <end position="132"/>
    </location>
</feature>
<name>A0A0G3ELC1_9BURK</name>
<dbReference type="Proteomes" id="UP000036700">
    <property type="component" value="Chromosome"/>
</dbReference>